<gene>
    <name evidence="2" type="ORF">GN244_ATG04670</name>
</gene>
<dbReference type="AlphaFoldDB" id="A0A833WIP3"/>
<protein>
    <submittedName>
        <fullName evidence="2">Uncharacterized protein</fullName>
    </submittedName>
</protein>
<proteinExistence type="predicted"/>
<accession>A0A833WIP3</accession>
<keyword evidence="3" id="KW-1185">Reference proteome</keyword>
<feature type="compositionally biased region" description="Low complexity" evidence="1">
    <location>
        <begin position="20"/>
        <end position="33"/>
    </location>
</feature>
<feature type="region of interest" description="Disordered" evidence="1">
    <location>
        <begin position="20"/>
        <end position="39"/>
    </location>
</feature>
<evidence type="ECO:0000313" key="2">
    <source>
        <dbReference type="EMBL" id="KAF4043188.1"/>
    </source>
</evidence>
<reference evidence="2" key="1">
    <citation type="submission" date="2020-04" db="EMBL/GenBank/DDBJ databases">
        <title>Hybrid Assembly of Korean Phytophthora infestans isolates.</title>
        <authorList>
            <person name="Prokchorchik M."/>
            <person name="Lee Y."/>
            <person name="Seo J."/>
            <person name="Cho J.-H."/>
            <person name="Park Y.-E."/>
            <person name="Jang D.-C."/>
            <person name="Im J.-S."/>
            <person name="Choi J.-G."/>
            <person name="Park H.-J."/>
            <person name="Lee G.-B."/>
            <person name="Lee Y.-G."/>
            <person name="Hong S.-Y."/>
            <person name="Cho K."/>
            <person name="Sohn K.H."/>
        </authorList>
    </citation>
    <scope>NUCLEOTIDE SEQUENCE</scope>
    <source>
        <strain evidence="2">KR_1_A1</strain>
    </source>
</reference>
<evidence type="ECO:0000256" key="1">
    <source>
        <dbReference type="SAM" id="MobiDB-lite"/>
    </source>
</evidence>
<sequence length="109" mass="11681">MATDMSLDCPYVVTLDTRAASARAAPSSDTRPPAATPLPPRALSLLGSLALSPVDDPATESAEPFSASAARRRAFARFRARTLAAVDRFLFPEVNGLRRSRLTVHHGLH</sequence>
<dbReference type="EMBL" id="WSZM01000092">
    <property type="protein sequence ID" value="KAF4043188.1"/>
    <property type="molecule type" value="Genomic_DNA"/>
</dbReference>
<comment type="caution">
    <text evidence="2">The sequence shown here is derived from an EMBL/GenBank/DDBJ whole genome shotgun (WGS) entry which is preliminary data.</text>
</comment>
<dbReference type="Proteomes" id="UP000602510">
    <property type="component" value="Unassembled WGS sequence"/>
</dbReference>
<evidence type="ECO:0000313" key="3">
    <source>
        <dbReference type="Proteomes" id="UP000602510"/>
    </source>
</evidence>
<name>A0A833WIP3_PHYIN</name>
<organism evidence="2 3">
    <name type="scientific">Phytophthora infestans</name>
    <name type="common">Potato late blight agent</name>
    <name type="synonym">Botrytis infestans</name>
    <dbReference type="NCBI Taxonomy" id="4787"/>
    <lineage>
        <taxon>Eukaryota</taxon>
        <taxon>Sar</taxon>
        <taxon>Stramenopiles</taxon>
        <taxon>Oomycota</taxon>
        <taxon>Peronosporomycetes</taxon>
        <taxon>Peronosporales</taxon>
        <taxon>Peronosporaceae</taxon>
        <taxon>Phytophthora</taxon>
    </lineage>
</organism>